<dbReference type="AlphaFoldDB" id="A0A6A0A640"/>
<gene>
    <name evidence="1" type="ORF">HaLaN_26393</name>
</gene>
<reference evidence="1 2" key="1">
    <citation type="submission" date="2020-02" db="EMBL/GenBank/DDBJ databases">
        <title>Draft genome sequence of Haematococcus lacustris strain NIES-144.</title>
        <authorList>
            <person name="Morimoto D."/>
            <person name="Nakagawa S."/>
            <person name="Yoshida T."/>
            <person name="Sawayama S."/>
        </authorList>
    </citation>
    <scope>NUCLEOTIDE SEQUENCE [LARGE SCALE GENOMIC DNA]</scope>
    <source>
        <strain evidence="1 2">NIES-144</strain>
    </source>
</reference>
<protein>
    <submittedName>
        <fullName evidence="1">Uncharacterized protein</fullName>
    </submittedName>
</protein>
<evidence type="ECO:0000313" key="2">
    <source>
        <dbReference type="Proteomes" id="UP000485058"/>
    </source>
</evidence>
<proteinExistence type="predicted"/>
<accession>A0A6A0A640</accession>
<evidence type="ECO:0000313" key="1">
    <source>
        <dbReference type="EMBL" id="GFH27986.1"/>
    </source>
</evidence>
<comment type="caution">
    <text evidence="1">The sequence shown here is derived from an EMBL/GenBank/DDBJ whole genome shotgun (WGS) entry which is preliminary data.</text>
</comment>
<keyword evidence="2" id="KW-1185">Reference proteome</keyword>
<feature type="non-terminal residue" evidence="1">
    <location>
        <position position="1"/>
    </location>
</feature>
<dbReference type="EMBL" id="BLLF01003699">
    <property type="protein sequence ID" value="GFH27986.1"/>
    <property type="molecule type" value="Genomic_DNA"/>
</dbReference>
<dbReference type="Proteomes" id="UP000485058">
    <property type="component" value="Unassembled WGS sequence"/>
</dbReference>
<organism evidence="1 2">
    <name type="scientific">Haematococcus lacustris</name>
    <name type="common">Green alga</name>
    <name type="synonym">Haematococcus pluvialis</name>
    <dbReference type="NCBI Taxonomy" id="44745"/>
    <lineage>
        <taxon>Eukaryota</taxon>
        <taxon>Viridiplantae</taxon>
        <taxon>Chlorophyta</taxon>
        <taxon>core chlorophytes</taxon>
        <taxon>Chlorophyceae</taxon>
        <taxon>CS clade</taxon>
        <taxon>Chlamydomonadales</taxon>
        <taxon>Haematococcaceae</taxon>
        <taxon>Haematococcus</taxon>
    </lineage>
</organism>
<feature type="non-terminal residue" evidence="1">
    <location>
        <position position="99"/>
    </location>
</feature>
<name>A0A6A0A640_HAELA</name>
<sequence>GGGGAARGWSGWASQHCKAKLGHAKLRCLHSQEVTRRLPGDAQYFAAANAINAIDNGAILREYLHEDYQPHVGTPWAQGMSMGTLCYLGWVTSHGGTVY</sequence>